<comment type="caution">
    <text evidence="4">The sequence shown here is derived from an EMBL/GenBank/DDBJ whole genome shotgun (WGS) entry which is preliminary data.</text>
</comment>
<reference evidence="4 5" key="1">
    <citation type="submission" date="2024-04" db="EMBL/GenBank/DDBJ databases">
        <title>Polymorphospora sp. isolated from Baiyangdian Lake in Xiong'an New Area.</title>
        <authorList>
            <person name="Zhang X."/>
            <person name="Liu J."/>
        </authorList>
    </citation>
    <scope>NUCLEOTIDE SEQUENCE [LARGE SCALE GENOMIC DNA]</scope>
    <source>
        <strain evidence="4 5">2-325</strain>
    </source>
</reference>
<evidence type="ECO:0000313" key="4">
    <source>
        <dbReference type="EMBL" id="MFB6396744.1"/>
    </source>
</evidence>
<dbReference type="EMBL" id="JBCGDC010000105">
    <property type="protein sequence ID" value="MFB6396744.1"/>
    <property type="molecule type" value="Genomic_DNA"/>
</dbReference>
<evidence type="ECO:0000256" key="2">
    <source>
        <dbReference type="ARBA" id="ARBA00023163"/>
    </source>
</evidence>
<dbReference type="InterPro" id="IPR041916">
    <property type="entry name" value="Anti_sigma_zinc_sf"/>
</dbReference>
<accession>A0ABV5CXK4</accession>
<keyword evidence="3" id="KW-0812">Transmembrane</keyword>
<keyword evidence="3" id="KW-1133">Transmembrane helix</keyword>
<dbReference type="Proteomes" id="UP001582793">
    <property type="component" value="Unassembled WGS sequence"/>
</dbReference>
<name>A0ABV5CXK4_9ACTN</name>
<feature type="transmembrane region" description="Helical" evidence="3">
    <location>
        <begin position="187"/>
        <end position="204"/>
    </location>
</feature>
<evidence type="ECO:0000256" key="1">
    <source>
        <dbReference type="ARBA" id="ARBA00023015"/>
    </source>
</evidence>
<evidence type="ECO:0000256" key="3">
    <source>
        <dbReference type="SAM" id="Phobius"/>
    </source>
</evidence>
<keyword evidence="2" id="KW-0804">Transcription</keyword>
<sequence>MSAEWHVPDGDLRRYAGGESTPPMLWSTEAHLAACADCRARLTAVTDPEILELGWARLDAELDAPVPGPIERLLLRCGVADHTARLLVATPVLRISWLIAVASTLALTIALANLVQPVVFLAVAPLLPLAGVAASYGRGVDPTYEVAIVAPLHTFRLLLLRTAAVLTTTTVLSVIASIGLPEEGLRALGWFLPALALTLLSLALTPAFGPVGAAVVVGLAWAMLVIGLGAGSFLLGPGGQSMVAVAALLAATMLVRLRPAFDLPRDGGRSSRLVLWRRR</sequence>
<evidence type="ECO:0000313" key="5">
    <source>
        <dbReference type="Proteomes" id="UP001582793"/>
    </source>
</evidence>
<feature type="transmembrane region" description="Helical" evidence="3">
    <location>
        <begin position="92"/>
        <end position="112"/>
    </location>
</feature>
<protein>
    <recommendedName>
        <fullName evidence="6">Zf-HC2 domain-containing protein</fullName>
    </recommendedName>
</protein>
<keyword evidence="3" id="KW-0472">Membrane</keyword>
<keyword evidence="1" id="KW-0805">Transcription regulation</keyword>
<dbReference type="RefSeq" id="WP_364209756.1">
    <property type="nucleotide sequence ID" value="NZ_JBCGDC010000105.1"/>
</dbReference>
<evidence type="ECO:0008006" key="6">
    <source>
        <dbReference type="Google" id="ProtNLM"/>
    </source>
</evidence>
<dbReference type="Gene3D" id="1.10.10.1320">
    <property type="entry name" value="Anti-sigma factor, zinc-finger domain"/>
    <property type="match status" value="1"/>
</dbReference>
<proteinExistence type="predicted"/>
<feature type="transmembrane region" description="Helical" evidence="3">
    <location>
        <begin position="158"/>
        <end position="181"/>
    </location>
</feature>
<keyword evidence="5" id="KW-1185">Reference proteome</keyword>
<feature type="transmembrane region" description="Helical" evidence="3">
    <location>
        <begin position="118"/>
        <end position="137"/>
    </location>
</feature>
<feature type="transmembrane region" description="Helical" evidence="3">
    <location>
        <begin position="211"/>
        <end position="235"/>
    </location>
</feature>
<gene>
    <name evidence="4" type="ORF">AAFH96_27100</name>
</gene>
<organism evidence="4 5">
    <name type="scientific">Polymorphospora lycopeni</name>
    <dbReference type="NCBI Taxonomy" id="3140240"/>
    <lineage>
        <taxon>Bacteria</taxon>
        <taxon>Bacillati</taxon>
        <taxon>Actinomycetota</taxon>
        <taxon>Actinomycetes</taxon>
        <taxon>Micromonosporales</taxon>
        <taxon>Micromonosporaceae</taxon>
        <taxon>Polymorphospora</taxon>
    </lineage>
</organism>